<dbReference type="InterPro" id="IPR036388">
    <property type="entry name" value="WH-like_DNA-bd_sf"/>
</dbReference>
<dbReference type="InterPro" id="IPR008920">
    <property type="entry name" value="TF_FadR/GntR_C"/>
</dbReference>
<dbReference type="Gene3D" id="1.10.10.10">
    <property type="entry name" value="Winged helix-like DNA-binding domain superfamily/Winged helix DNA-binding domain"/>
    <property type="match status" value="1"/>
</dbReference>
<evidence type="ECO:0000313" key="6">
    <source>
        <dbReference type="Proteomes" id="UP000562492"/>
    </source>
</evidence>
<dbReference type="PANTHER" id="PTHR43537:SF45">
    <property type="entry name" value="GNTR FAMILY REGULATORY PROTEIN"/>
    <property type="match status" value="1"/>
</dbReference>
<comment type="caution">
    <text evidence="5">The sequence shown here is derived from an EMBL/GenBank/DDBJ whole genome shotgun (WGS) entry which is preliminary data.</text>
</comment>
<keyword evidence="2 5" id="KW-0238">DNA-binding</keyword>
<dbReference type="InterPro" id="IPR011711">
    <property type="entry name" value="GntR_C"/>
</dbReference>
<dbReference type="SMART" id="SM00895">
    <property type="entry name" value="FCD"/>
    <property type="match status" value="1"/>
</dbReference>
<dbReference type="InterPro" id="IPR000524">
    <property type="entry name" value="Tscrpt_reg_HTH_GntR"/>
</dbReference>
<evidence type="ECO:0000313" key="5">
    <source>
        <dbReference type="EMBL" id="MBB6579890.1"/>
    </source>
</evidence>
<protein>
    <submittedName>
        <fullName evidence="5">DNA-binding GntR family transcriptional regulator</fullName>
    </submittedName>
</protein>
<evidence type="ECO:0000256" key="3">
    <source>
        <dbReference type="ARBA" id="ARBA00023163"/>
    </source>
</evidence>
<dbReference type="PROSITE" id="PS50949">
    <property type="entry name" value="HTH_GNTR"/>
    <property type="match status" value="1"/>
</dbReference>
<keyword evidence="1" id="KW-0805">Transcription regulation</keyword>
<evidence type="ECO:0000259" key="4">
    <source>
        <dbReference type="PROSITE" id="PS50949"/>
    </source>
</evidence>
<dbReference type="Pfam" id="PF07729">
    <property type="entry name" value="FCD"/>
    <property type="match status" value="1"/>
</dbReference>
<dbReference type="Proteomes" id="UP000562492">
    <property type="component" value="Unassembled WGS sequence"/>
</dbReference>
<dbReference type="RefSeq" id="WP_184711562.1">
    <property type="nucleotide sequence ID" value="NZ_JACHKZ010000042.1"/>
</dbReference>
<dbReference type="GO" id="GO:0003677">
    <property type="term" value="F:DNA binding"/>
    <property type="evidence" value="ECO:0007669"/>
    <property type="project" value="UniProtKB-KW"/>
</dbReference>
<dbReference type="PANTHER" id="PTHR43537">
    <property type="entry name" value="TRANSCRIPTIONAL REGULATOR, GNTR FAMILY"/>
    <property type="match status" value="1"/>
</dbReference>
<dbReference type="SUPFAM" id="SSF48008">
    <property type="entry name" value="GntR ligand-binding domain-like"/>
    <property type="match status" value="1"/>
</dbReference>
<evidence type="ECO:0000256" key="2">
    <source>
        <dbReference type="ARBA" id="ARBA00023125"/>
    </source>
</evidence>
<dbReference type="Gene3D" id="1.20.120.530">
    <property type="entry name" value="GntR ligand-binding domain-like"/>
    <property type="match status" value="1"/>
</dbReference>
<dbReference type="Pfam" id="PF00392">
    <property type="entry name" value="GntR"/>
    <property type="match status" value="1"/>
</dbReference>
<dbReference type="InterPro" id="IPR036390">
    <property type="entry name" value="WH_DNA-bd_sf"/>
</dbReference>
<proteinExistence type="predicted"/>
<organism evidence="5 6">
    <name type="scientific">Comamonas odontotermitis</name>
    <dbReference type="NCBI Taxonomy" id="379895"/>
    <lineage>
        <taxon>Bacteria</taxon>
        <taxon>Pseudomonadati</taxon>
        <taxon>Pseudomonadota</taxon>
        <taxon>Betaproteobacteria</taxon>
        <taxon>Burkholderiales</taxon>
        <taxon>Comamonadaceae</taxon>
        <taxon>Comamonas</taxon>
    </lineage>
</organism>
<reference evidence="5 6" key="1">
    <citation type="submission" date="2020-08" db="EMBL/GenBank/DDBJ databases">
        <title>Functional genomics of gut bacteria from endangered species of beetles.</title>
        <authorList>
            <person name="Carlos-Shanley C."/>
        </authorList>
    </citation>
    <scope>NUCLEOTIDE SEQUENCE [LARGE SCALE GENOMIC DNA]</scope>
    <source>
        <strain evidence="5 6">S00124</strain>
    </source>
</reference>
<gene>
    <name evidence="5" type="ORF">HNP33_004014</name>
</gene>
<keyword evidence="3" id="KW-0804">Transcription</keyword>
<dbReference type="SMART" id="SM00345">
    <property type="entry name" value="HTH_GNTR"/>
    <property type="match status" value="1"/>
</dbReference>
<evidence type="ECO:0000256" key="1">
    <source>
        <dbReference type="ARBA" id="ARBA00023015"/>
    </source>
</evidence>
<dbReference type="EMBL" id="JACHKZ010000042">
    <property type="protein sequence ID" value="MBB6579890.1"/>
    <property type="molecule type" value="Genomic_DNA"/>
</dbReference>
<accession>A0ABR6RL33</accession>
<keyword evidence="6" id="KW-1185">Reference proteome</keyword>
<sequence>MSPRTVKTKPLPPPKRRAADVAYDAIEALICTLELQPGSPVVEAEIAERTGLGRTPVREALLRMVSIGLIEPQPRRGLLVSGIDLAGHLDIVATRRVLDQLIAACAARRATTQQREEIVRCAALMHDAAERGRIDDYMRADHELDTISHLASRNLPAVNCVVPLIVQCRRFWYAYQHAGDLMEGARAHLAFAQGISSGNEAAAVAGSNQLMDYLEHFARRIIDQ</sequence>
<dbReference type="SUPFAM" id="SSF46785">
    <property type="entry name" value="Winged helix' DNA-binding domain"/>
    <property type="match status" value="1"/>
</dbReference>
<name>A0ABR6RL33_9BURK</name>
<feature type="domain" description="HTH gntR-type" evidence="4">
    <location>
        <begin position="16"/>
        <end position="83"/>
    </location>
</feature>